<organism evidence="1">
    <name type="scientific">Geobacter metallireducens</name>
    <dbReference type="NCBI Taxonomy" id="28232"/>
    <lineage>
        <taxon>Bacteria</taxon>
        <taxon>Pseudomonadati</taxon>
        <taxon>Thermodesulfobacteriota</taxon>
        <taxon>Desulfuromonadia</taxon>
        <taxon>Geobacterales</taxon>
        <taxon>Geobacteraceae</taxon>
        <taxon>Geobacter</taxon>
    </lineage>
</organism>
<name>A0A831UDJ2_GEOME</name>
<reference evidence="1" key="1">
    <citation type="journal article" date="2020" name="mSystems">
        <title>Genome- and Community-Level Interaction Insights into Carbon Utilization and Element Cycling Functions of Hydrothermarchaeota in Hydrothermal Sediment.</title>
        <authorList>
            <person name="Zhou Z."/>
            <person name="Liu Y."/>
            <person name="Xu W."/>
            <person name="Pan J."/>
            <person name="Luo Z.H."/>
            <person name="Li M."/>
        </authorList>
    </citation>
    <scope>NUCLEOTIDE SEQUENCE [LARGE SCALE GENOMIC DNA]</scope>
    <source>
        <strain evidence="1">SpSt-349</strain>
    </source>
</reference>
<evidence type="ECO:0000313" key="1">
    <source>
        <dbReference type="EMBL" id="HEN42125.1"/>
    </source>
</evidence>
<proteinExistence type="predicted"/>
<sequence length="199" mass="21871">MIGTTTPGEQEIACQQVLMEDSSVFSIQWTTVPKHLAAGVTPDFLLDRYLAYIRRFTVSLIRPRLTADGVEFRLLGFSVSLISMTAPLRRKEGGGASLSLAICGGLLVQADQCGRGDLSFLVEEAEGGVRLTLRLADFCPLLLGSPSPSRVRKLVYRFTQAYIHKVVTVRFLARIYRELTGGAACVKVVPVRVRDGQRL</sequence>
<dbReference type="AlphaFoldDB" id="A0A831UDJ2"/>
<protein>
    <recommendedName>
        <fullName evidence="2">DUF1990 domain-containing protein</fullName>
    </recommendedName>
</protein>
<accession>A0A831UDJ2</accession>
<comment type="caution">
    <text evidence="1">The sequence shown here is derived from an EMBL/GenBank/DDBJ whole genome shotgun (WGS) entry which is preliminary data.</text>
</comment>
<gene>
    <name evidence="1" type="ORF">ENQ87_07075</name>
</gene>
<evidence type="ECO:0008006" key="2">
    <source>
        <dbReference type="Google" id="ProtNLM"/>
    </source>
</evidence>
<dbReference type="EMBL" id="DSOV01000030">
    <property type="protein sequence ID" value="HEN42125.1"/>
    <property type="molecule type" value="Genomic_DNA"/>
</dbReference>